<dbReference type="Gene3D" id="1.20.144.10">
    <property type="entry name" value="Phosphatidic acid phosphatase type 2/haloperoxidase"/>
    <property type="match status" value="1"/>
</dbReference>
<feature type="domain" description="Phosphatidic acid phosphatase type 2/haloperoxidase" evidence="1">
    <location>
        <begin position="128"/>
        <end position="237"/>
    </location>
</feature>
<evidence type="ECO:0000313" key="2">
    <source>
        <dbReference type="EMBL" id="SPD73556.1"/>
    </source>
</evidence>
<dbReference type="SMART" id="SM00014">
    <property type="entry name" value="acidPPc"/>
    <property type="match status" value="1"/>
</dbReference>
<evidence type="ECO:0000259" key="1">
    <source>
        <dbReference type="SMART" id="SM00014"/>
    </source>
</evidence>
<name>A0A445MVQ6_9BACT</name>
<reference evidence="2" key="1">
    <citation type="submission" date="2018-01" db="EMBL/GenBank/DDBJ databases">
        <authorList>
            <person name="Regsiter A."/>
            <person name="William W."/>
        </authorList>
    </citation>
    <scope>NUCLEOTIDE SEQUENCE</scope>
    <source>
        <strain evidence="2">TRIP AH-1</strain>
    </source>
</reference>
<dbReference type="PROSITE" id="PS51257">
    <property type="entry name" value="PROKAR_LIPOPROTEIN"/>
    <property type="match status" value="1"/>
</dbReference>
<dbReference type="InterPro" id="IPR000326">
    <property type="entry name" value="PAP2/HPO"/>
</dbReference>
<organism evidence="2">
    <name type="scientific">uncultured Desulfobacterium sp</name>
    <dbReference type="NCBI Taxonomy" id="201089"/>
    <lineage>
        <taxon>Bacteria</taxon>
        <taxon>Pseudomonadati</taxon>
        <taxon>Thermodesulfobacteriota</taxon>
        <taxon>Desulfobacteria</taxon>
        <taxon>Desulfobacterales</taxon>
        <taxon>Desulfobacteriaceae</taxon>
        <taxon>Desulfobacterium</taxon>
        <taxon>environmental samples</taxon>
    </lineage>
</organism>
<dbReference type="InterPro" id="IPR036938">
    <property type="entry name" value="PAP2/HPO_sf"/>
</dbReference>
<gene>
    <name evidence="2" type="ORF">PITCH_A190132</name>
</gene>
<proteinExistence type="predicted"/>
<sequence length="268" mass="28852">MHKGYSIPFICLFLLITSGCGTLNNGRGWGQDVLRPITLEGVGSAARNAFFDLQTLIPAAGALVFGIDDWDEKTSNWASEHNPVFGSIDDAEDSSNSLENVLLAETVITTFATPSGDDFGQWTISKLKGLGVELAAVGAATGTTELIKKRVNRWRPDGSDNESFPSGHATSAFSLSTLSNRNLDSIEMPKKLRRTFQVGNLLIATGVGWARIEGKKHYPSDVLAGAALAHFFTAFVHDAFLGLPEDDRFHFIIFPQSGGAAAQVSMVF</sequence>
<dbReference type="EMBL" id="OJIN01000101">
    <property type="protein sequence ID" value="SPD73556.1"/>
    <property type="molecule type" value="Genomic_DNA"/>
</dbReference>
<protein>
    <recommendedName>
        <fullName evidence="1">Phosphatidic acid phosphatase type 2/haloperoxidase domain-containing protein</fullName>
    </recommendedName>
</protein>
<accession>A0A445MVQ6</accession>
<dbReference type="SUPFAM" id="SSF48317">
    <property type="entry name" value="Acid phosphatase/Vanadium-dependent haloperoxidase"/>
    <property type="match status" value="1"/>
</dbReference>
<dbReference type="AlphaFoldDB" id="A0A445MVQ6"/>
<dbReference type="Pfam" id="PF01569">
    <property type="entry name" value="PAP2"/>
    <property type="match status" value="1"/>
</dbReference>